<keyword evidence="10" id="KW-1185">Reference proteome</keyword>
<keyword evidence="7" id="KW-0539">Nucleus</keyword>
<evidence type="ECO:0000256" key="1">
    <source>
        <dbReference type="ARBA" id="ARBA00001968"/>
    </source>
</evidence>
<evidence type="ECO:0000256" key="3">
    <source>
        <dbReference type="ARBA" id="ARBA00006958"/>
    </source>
</evidence>
<dbReference type="EMBL" id="LN731111">
    <property type="protein sequence ID" value="CEP14263.1"/>
    <property type="molecule type" value="Genomic_DNA"/>
</dbReference>
<dbReference type="PANTHER" id="PTHR22930">
    <property type="match status" value="1"/>
</dbReference>
<keyword evidence="5" id="KW-0479">Metal-binding</keyword>
<evidence type="ECO:0000313" key="9">
    <source>
        <dbReference type="EMBL" id="CEP14263.1"/>
    </source>
</evidence>
<protein>
    <recommendedName>
        <fullName evidence="8">DDE Tnp4 domain-containing protein</fullName>
    </recommendedName>
</protein>
<evidence type="ECO:0000256" key="4">
    <source>
        <dbReference type="ARBA" id="ARBA00022722"/>
    </source>
</evidence>
<comment type="similarity">
    <text evidence="3">Belongs to the HARBI1 family.</text>
</comment>
<dbReference type="PANTHER" id="PTHR22930:SF85">
    <property type="entry name" value="GH03217P-RELATED"/>
    <property type="match status" value="1"/>
</dbReference>
<dbReference type="Proteomes" id="UP000054107">
    <property type="component" value="Unassembled WGS sequence"/>
</dbReference>
<evidence type="ECO:0000313" key="10">
    <source>
        <dbReference type="Proteomes" id="UP000054107"/>
    </source>
</evidence>
<reference evidence="9 10" key="1">
    <citation type="submission" date="2014-09" db="EMBL/GenBank/DDBJ databases">
        <authorList>
            <person name="Ellenberger Sabrina"/>
        </authorList>
    </citation>
    <scope>NUCLEOTIDE SEQUENCE [LARGE SCALE GENOMIC DNA]</scope>
    <source>
        <strain evidence="9 10">CBS 412.66</strain>
    </source>
</reference>
<dbReference type="GO" id="GO:0005634">
    <property type="term" value="C:nucleus"/>
    <property type="evidence" value="ECO:0007669"/>
    <property type="project" value="UniProtKB-SubCell"/>
</dbReference>
<accession>A0A0B7N796</accession>
<keyword evidence="6" id="KW-0378">Hydrolase</keyword>
<name>A0A0B7N796_9FUNG</name>
<evidence type="ECO:0000256" key="2">
    <source>
        <dbReference type="ARBA" id="ARBA00004123"/>
    </source>
</evidence>
<comment type="cofactor">
    <cofactor evidence="1">
        <name>a divalent metal cation</name>
        <dbReference type="ChEBI" id="CHEBI:60240"/>
    </cofactor>
</comment>
<dbReference type="Pfam" id="PF13359">
    <property type="entry name" value="DDE_Tnp_4"/>
    <property type="match status" value="1"/>
</dbReference>
<dbReference type="AlphaFoldDB" id="A0A0B7N796"/>
<evidence type="ECO:0000256" key="6">
    <source>
        <dbReference type="ARBA" id="ARBA00022801"/>
    </source>
</evidence>
<dbReference type="InterPro" id="IPR027806">
    <property type="entry name" value="HARBI1_dom"/>
</dbReference>
<feature type="domain" description="DDE Tnp4" evidence="8">
    <location>
        <begin position="238"/>
        <end position="397"/>
    </location>
</feature>
<sequence length="492" mass="57264">MAKTTVKQDVVDILRARKALQIKKCRRFVKVVDLINHLEDLHLHTRFKDIPKRSQDSSQFSTKNLQLMFDTLIEEDPESKLLQKIENERYFFSRKIKGYKKRNVINDIEFVEAFLAQDEVKFRRGVRMGKEAFNALYETIKNDTIFVSKSGAHQRSIKLQMIVALTRLGLYGNGKSNKRLQTVFGIAHGTVDKYFERFQAAVLRLQSKYVHWPSCSERKKIIEKHYREYGLPDCLGFIDGSLISMYKGPGWHREKFFSRKMKYAMQSVFICDSDLRILYNESGHYRSMNDPGVMSYGIFHSKIDEYFEGKEYVVGDSAYKRTSWCIPIKKEGQDGGLTHSDEKFNYFLSQARVRVDHCFAALKGKFASLEVVQVTVNSRDDVLHMVKWLQLCSILHNFCLGYDTPSYIAELIDKFQKSHEDINKCFTVEYNRRVEFTDDAEGCDVEDAHDSNGIFNDETDSDTKWRALKERVLTEKGYSVAMSYGPQPPDDY</sequence>
<organism evidence="9 10">
    <name type="scientific">Parasitella parasitica</name>
    <dbReference type="NCBI Taxonomy" id="35722"/>
    <lineage>
        <taxon>Eukaryota</taxon>
        <taxon>Fungi</taxon>
        <taxon>Fungi incertae sedis</taxon>
        <taxon>Mucoromycota</taxon>
        <taxon>Mucoromycotina</taxon>
        <taxon>Mucoromycetes</taxon>
        <taxon>Mucorales</taxon>
        <taxon>Mucorineae</taxon>
        <taxon>Mucoraceae</taxon>
        <taxon>Parasitella</taxon>
    </lineage>
</organism>
<dbReference type="STRING" id="35722.A0A0B7N796"/>
<dbReference type="GO" id="GO:0046872">
    <property type="term" value="F:metal ion binding"/>
    <property type="evidence" value="ECO:0007669"/>
    <property type="project" value="UniProtKB-KW"/>
</dbReference>
<keyword evidence="4" id="KW-0540">Nuclease</keyword>
<comment type="subcellular location">
    <subcellularLocation>
        <location evidence="2">Nucleus</location>
    </subcellularLocation>
</comment>
<dbReference type="InterPro" id="IPR045249">
    <property type="entry name" value="HARBI1-like"/>
</dbReference>
<dbReference type="OrthoDB" id="2276543at2759"/>
<dbReference type="GO" id="GO:0016787">
    <property type="term" value="F:hydrolase activity"/>
    <property type="evidence" value="ECO:0007669"/>
    <property type="project" value="UniProtKB-KW"/>
</dbReference>
<proteinExistence type="inferred from homology"/>
<evidence type="ECO:0000256" key="5">
    <source>
        <dbReference type="ARBA" id="ARBA00022723"/>
    </source>
</evidence>
<evidence type="ECO:0000259" key="8">
    <source>
        <dbReference type="Pfam" id="PF13359"/>
    </source>
</evidence>
<evidence type="ECO:0000256" key="7">
    <source>
        <dbReference type="ARBA" id="ARBA00023242"/>
    </source>
</evidence>
<gene>
    <name evidence="9" type="primary">PARPA_08432.1 scaffold 33036</name>
</gene>
<dbReference type="GO" id="GO:0004518">
    <property type="term" value="F:nuclease activity"/>
    <property type="evidence" value="ECO:0007669"/>
    <property type="project" value="UniProtKB-KW"/>
</dbReference>